<dbReference type="Proteomes" id="UP000697710">
    <property type="component" value="Unassembled WGS sequence"/>
</dbReference>
<dbReference type="PROSITE" id="PS00723">
    <property type="entry name" value="POLYPRENYL_SYNTHASE_1"/>
    <property type="match status" value="1"/>
</dbReference>
<evidence type="ECO:0000256" key="5">
    <source>
        <dbReference type="ARBA" id="ARBA00022842"/>
    </source>
</evidence>
<proteinExistence type="inferred from homology"/>
<dbReference type="PANTHER" id="PTHR43281:SF1">
    <property type="entry name" value="FARNESYL DIPHOSPHATE SYNTHASE"/>
    <property type="match status" value="1"/>
</dbReference>
<name>A0A956LYN6_UNCEI</name>
<keyword evidence="5" id="KW-0460">Magnesium</keyword>
<dbReference type="FunFam" id="1.10.600.10:FF:000001">
    <property type="entry name" value="Geranylgeranyl diphosphate synthase"/>
    <property type="match status" value="1"/>
</dbReference>
<evidence type="ECO:0000256" key="4">
    <source>
        <dbReference type="ARBA" id="ARBA00022723"/>
    </source>
</evidence>
<keyword evidence="3 7" id="KW-0808">Transferase</keyword>
<dbReference type="GO" id="GO:0046872">
    <property type="term" value="F:metal ion binding"/>
    <property type="evidence" value="ECO:0007669"/>
    <property type="project" value="UniProtKB-KW"/>
</dbReference>
<dbReference type="GO" id="GO:0004659">
    <property type="term" value="F:prenyltransferase activity"/>
    <property type="evidence" value="ECO:0007669"/>
    <property type="project" value="InterPro"/>
</dbReference>
<dbReference type="NCBIfam" id="NF045485">
    <property type="entry name" value="FPPsyn"/>
    <property type="match status" value="1"/>
</dbReference>
<accession>A0A956LYN6</accession>
<dbReference type="GO" id="GO:0016114">
    <property type="term" value="P:terpenoid biosynthetic process"/>
    <property type="evidence" value="ECO:0007669"/>
    <property type="project" value="UniProtKB-ARBA"/>
</dbReference>
<dbReference type="InterPro" id="IPR000092">
    <property type="entry name" value="Polyprenyl_synt"/>
</dbReference>
<dbReference type="EMBL" id="JAGQHR010000204">
    <property type="protein sequence ID" value="MCA9727638.1"/>
    <property type="molecule type" value="Genomic_DNA"/>
</dbReference>
<keyword evidence="6" id="KW-0414">Isoprene biosynthesis</keyword>
<reference evidence="9" key="1">
    <citation type="submission" date="2020-04" db="EMBL/GenBank/DDBJ databases">
        <authorList>
            <person name="Zhang T."/>
        </authorList>
    </citation>
    <scope>NUCLEOTIDE SEQUENCE</scope>
    <source>
        <strain evidence="9">HKST-UBA01</strain>
    </source>
</reference>
<dbReference type="AlphaFoldDB" id="A0A956LYN6"/>
<protein>
    <submittedName>
        <fullName evidence="9">Polyprenyl synthetase family protein</fullName>
    </submittedName>
</protein>
<evidence type="ECO:0000256" key="8">
    <source>
        <dbReference type="SAM" id="MobiDB-lite"/>
    </source>
</evidence>
<dbReference type="Gene3D" id="1.10.600.10">
    <property type="entry name" value="Farnesyl Diphosphate Synthase"/>
    <property type="match status" value="1"/>
</dbReference>
<dbReference type="InterPro" id="IPR053378">
    <property type="entry name" value="Prenyl_diphosphate_synthase"/>
</dbReference>
<sequence>MRHSVFPGGKRIRPGLALLGFETAGGKGAAGAQVGAAIELLHTFSLIHDDLPCMDDDDLRRGRPTCHAKFGEAIAVLAGDALQVLAFGALAGLSVPPPVRVRVLAEITNAVGTGGVIGGQVVDIESEDRRIRPATLRWIHAKKTGELLRASLVSGGLAGGADGRLLRRMQEFGVRFGLLFQIVDDLLDVVGTSHVLGRDPGRDQVNGKATYPSILGLDRTRKELQASVAACRDAVPAGRLALYYESLIEAVAGRLPEDWTDPLGIRVRRSPAPDAARGARNGTGRSGR</sequence>
<dbReference type="SFLD" id="SFLDG01017">
    <property type="entry name" value="Polyprenyl_Transferase_Like"/>
    <property type="match status" value="1"/>
</dbReference>
<comment type="caution">
    <text evidence="9">The sequence shown here is derived from an EMBL/GenBank/DDBJ whole genome shotgun (WGS) entry which is preliminary data.</text>
</comment>
<feature type="region of interest" description="Disordered" evidence="8">
    <location>
        <begin position="266"/>
        <end position="288"/>
    </location>
</feature>
<dbReference type="PANTHER" id="PTHR43281">
    <property type="entry name" value="FARNESYL DIPHOSPHATE SYNTHASE"/>
    <property type="match status" value="1"/>
</dbReference>
<comment type="cofactor">
    <cofactor evidence="1">
        <name>Mg(2+)</name>
        <dbReference type="ChEBI" id="CHEBI:18420"/>
    </cofactor>
</comment>
<dbReference type="PROSITE" id="PS00444">
    <property type="entry name" value="POLYPRENYL_SYNTHASE_2"/>
    <property type="match status" value="1"/>
</dbReference>
<organism evidence="9 10">
    <name type="scientific">Eiseniibacteriota bacterium</name>
    <dbReference type="NCBI Taxonomy" id="2212470"/>
    <lineage>
        <taxon>Bacteria</taxon>
        <taxon>Candidatus Eiseniibacteriota</taxon>
    </lineage>
</organism>
<evidence type="ECO:0000313" key="9">
    <source>
        <dbReference type="EMBL" id="MCA9727638.1"/>
    </source>
</evidence>
<dbReference type="CDD" id="cd00685">
    <property type="entry name" value="Trans_IPPS_HT"/>
    <property type="match status" value="1"/>
</dbReference>
<evidence type="ECO:0000313" key="10">
    <source>
        <dbReference type="Proteomes" id="UP000697710"/>
    </source>
</evidence>
<evidence type="ECO:0000256" key="2">
    <source>
        <dbReference type="ARBA" id="ARBA00006706"/>
    </source>
</evidence>
<dbReference type="SFLD" id="SFLDS00005">
    <property type="entry name" value="Isoprenoid_Synthase_Type_I"/>
    <property type="match status" value="1"/>
</dbReference>
<dbReference type="Pfam" id="PF00348">
    <property type="entry name" value="polyprenyl_synt"/>
    <property type="match status" value="1"/>
</dbReference>
<dbReference type="InterPro" id="IPR008949">
    <property type="entry name" value="Isoprenoid_synthase_dom_sf"/>
</dbReference>
<dbReference type="GO" id="GO:0005737">
    <property type="term" value="C:cytoplasm"/>
    <property type="evidence" value="ECO:0007669"/>
    <property type="project" value="UniProtKB-ARBA"/>
</dbReference>
<keyword evidence="4" id="KW-0479">Metal-binding</keyword>
<evidence type="ECO:0000256" key="6">
    <source>
        <dbReference type="ARBA" id="ARBA00023229"/>
    </source>
</evidence>
<dbReference type="InterPro" id="IPR033749">
    <property type="entry name" value="Polyprenyl_synt_CS"/>
</dbReference>
<evidence type="ECO:0000256" key="3">
    <source>
        <dbReference type="ARBA" id="ARBA00022679"/>
    </source>
</evidence>
<dbReference type="SUPFAM" id="SSF48576">
    <property type="entry name" value="Terpenoid synthases"/>
    <property type="match status" value="1"/>
</dbReference>
<comment type="similarity">
    <text evidence="2 7">Belongs to the FPP/GGPP synthase family.</text>
</comment>
<gene>
    <name evidence="9" type="ORF">KC729_08140</name>
</gene>
<evidence type="ECO:0000256" key="1">
    <source>
        <dbReference type="ARBA" id="ARBA00001946"/>
    </source>
</evidence>
<reference evidence="9" key="2">
    <citation type="journal article" date="2021" name="Microbiome">
        <title>Successional dynamics and alternative stable states in a saline activated sludge microbial community over 9 years.</title>
        <authorList>
            <person name="Wang Y."/>
            <person name="Ye J."/>
            <person name="Ju F."/>
            <person name="Liu L."/>
            <person name="Boyd J.A."/>
            <person name="Deng Y."/>
            <person name="Parks D.H."/>
            <person name="Jiang X."/>
            <person name="Yin X."/>
            <person name="Woodcroft B.J."/>
            <person name="Tyson G.W."/>
            <person name="Hugenholtz P."/>
            <person name="Polz M.F."/>
            <person name="Zhang T."/>
        </authorList>
    </citation>
    <scope>NUCLEOTIDE SEQUENCE</scope>
    <source>
        <strain evidence="9">HKST-UBA01</strain>
    </source>
</reference>
<evidence type="ECO:0000256" key="7">
    <source>
        <dbReference type="RuleBase" id="RU004466"/>
    </source>
</evidence>